<keyword evidence="3" id="KW-1185">Reference proteome</keyword>
<dbReference type="InterPro" id="IPR005135">
    <property type="entry name" value="Endo/exonuclease/phosphatase"/>
</dbReference>
<proteinExistence type="predicted"/>
<reference evidence="2" key="1">
    <citation type="journal article" date="2011" name="Genome Biol.">
        <title>The draft genome of the carcinogenic human liver fluke Clonorchis sinensis.</title>
        <authorList>
            <person name="Wang X."/>
            <person name="Chen W."/>
            <person name="Huang Y."/>
            <person name="Sun J."/>
            <person name="Men J."/>
            <person name="Liu H."/>
            <person name="Luo F."/>
            <person name="Guo L."/>
            <person name="Lv X."/>
            <person name="Deng C."/>
            <person name="Zhou C."/>
            <person name="Fan Y."/>
            <person name="Li X."/>
            <person name="Huang L."/>
            <person name="Hu Y."/>
            <person name="Liang C."/>
            <person name="Hu X."/>
            <person name="Xu J."/>
            <person name="Yu X."/>
        </authorList>
    </citation>
    <scope>NUCLEOTIDE SEQUENCE [LARGE SCALE GENOMIC DNA]</scope>
    <source>
        <strain evidence="2">Henan</strain>
    </source>
</reference>
<organism evidence="2 3">
    <name type="scientific">Clonorchis sinensis</name>
    <name type="common">Chinese liver fluke</name>
    <dbReference type="NCBI Taxonomy" id="79923"/>
    <lineage>
        <taxon>Eukaryota</taxon>
        <taxon>Metazoa</taxon>
        <taxon>Spiralia</taxon>
        <taxon>Lophotrochozoa</taxon>
        <taxon>Platyhelminthes</taxon>
        <taxon>Trematoda</taxon>
        <taxon>Digenea</taxon>
        <taxon>Opisthorchiida</taxon>
        <taxon>Opisthorchiata</taxon>
        <taxon>Opisthorchiidae</taxon>
        <taxon>Clonorchis</taxon>
    </lineage>
</organism>
<accession>G7YA88</accession>
<evidence type="ECO:0000313" key="3">
    <source>
        <dbReference type="Proteomes" id="UP000008909"/>
    </source>
</evidence>
<evidence type="ECO:0000259" key="1">
    <source>
        <dbReference type="Pfam" id="PF03372"/>
    </source>
</evidence>
<dbReference type="Pfam" id="PF03372">
    <property type="entry name" value="Exo_endo_phos"/>
    <property type="match status" value="1"/>
</dbReference>
<evidence type="ECO:0000313" key="2">
    <source>
        <dbReference type="EMBL" id="GAA49872.1"/>
    </source>
</evidence>
<protein>
    <recommendedName>
        <fullName evidence="1">Endonuclease/exonuclease/phosphatase domain-containing protein</fullName>
    </recommendedName>
</protein>
<gene>
    <name evidence="2" type="ORF">CLF_103703</name>
</gene>
<feature type="non-terminal residue" evidence="2">
    <location>
        <position position="202"/>
    </location>
</feature>
<feature type="domain" description="Endonuclease/exonuclease/phosphatase" evidence="1">
    <location>
        <begin position="87"/>
        <end position="184"/>
    </location>
</feature>
<reference key="2">
    <citation type="submission" date="2011-10" db="EMBL/GenBank/DDBJ databases">
        <title>The genome and transcriptome sequence of Clonorchis sinensis provide insights into the carcinogenic liver fluke.</title>
        <authorList>
            <person name="Wang X."/>
            <person name="Huang Y."/>
            <person name="Chen W."/>
            <person name="Liu H."/>
            <person name="Guo L."/>
            <person name="Chen Y."/>
            <person name="Luo F."/>
            <person name="Zhou W."/>
            <person name="Sun J."/>
            <person name="Mao Q."/>
            <person name="Liang P."/>
            <person name="Zhou C."/>
            <person name="Tian Y."/>
            <person name="Men J."/>
            <person name="Lv X."/>
            <person name="Huang L."/>
            <person name="Zhou J."/>
            <person name="Hu Y."/>
            <person name="Li R."/>
            <person name="Zhang F."/>
            <person name="Lei H."/>
            <person name="Li X."/>
            <person name="Hu X."/>
            <person name="Liang C."/>
            <person name="Xu J."/>
            <person name="Wu Z."/>
            <person name="Yu X."/>
        </authorList>
    </citation>
    <scope>NUCLEOTIDE SEQUENCE</scope>
    <source>
        <strain>Henan</strain>
    </source>
</reference>
<dbReference type="GO" id="GO:0003824">
    <property type="term" value="F:catalytic activity"/>
    <property type="evidence" value="ECO:0007669"/>
    <property type="project" value="InterPro"/>
</dbReference>
<dbReference type="Proteomes" id="UP000008909">
    <property type="component" value="Unassembled WGS sequence"/>
</dbReference>
<name>G7YA88_CLOSI</name>
<dbReference type="EMBL" id="DF142992">
    <property type="protein sequence ID" value="GAA49872.1"/>
    <property type="molecule type" value="Genomic_DNA"/>
</dbReference>
<dbReference type="AlphaFoldDB" id="G7YA88"/>
<sequence>MTALLLVKPQPPYLIPNCSLLSFINGVRITSEFDEGMDDLVGCYPRSENCASQPNDLKCDDRYGLSENGTRHQKDVTAELFFMTDRRKNSRGGGCAIYSKTELRATPFVDSSLEEIPETTWISTERTKRPVLVGCIYLPPAPSPDSIADLSRIISTAHALPHTSKFLLGDFNLPDISWSPTIGPIRYAALLAQLSVEGWSQL</sequence>
<dbReference type="Gene3D" id="3.60.10.10">
    <property type="entry name" value="Endonuclease/exonuclease/phosphatase"/>
    <property type="match status" value="1"/>
</dbReference>
<dbReference type="InterPro" id="IPR036691">
    <property type="entry name" value="Endo/exonu/phosph_ase_sf"/>
</dbReference>
<dbReference type="SUPFAM" id="SSF56219">
    <property type="entry name" value="DNase I-like"/>
    <property type="match status" value="1"/>
</dbReference>